<feature type="non-terminal residue" evidence="1">
    <location>
        <position position="159"/>
    </location>
</feature>
<evidence type="ECO:0000313" key="1">
    <source>
        <dbReference type="EMBL" id="EQD55171.1"/>
    </source>
</evidence>
<organism evidence="1">
    <name type="scientific">mine drainage metagenome</name>
    <dbReference type="NCBI Taxonomy" id="410659"/>
    <lineage>
        <taxon>unclassified sequences</taxon>
        <taxon>metagenomes</taxon>
        <taxon>ecological metagenomes</taxon>
    </lineage>
</organism>
<keyword evidence="1" id="KW-0131">Cell cycle</keyword>
<dbReference type="AlphaFoldDB" id="T1A3M2"/>
<keyword evidence="1" id="KW-0132">Cell division</keyword>
<protein>
    <submittedName>
        <fullName evidence="1">Cell division FtsK/SpoIIIE</fullName>
    </submittedName>
</protein>
<comment type="caution">
    <text evidence="1">The sequence shown here is derived from an EMBL/GenBank/DDBJ whole genome shotgun (WGS) entry which is preliminary data.</text>
</comment>
<dbReference type="EMBL" id="AUZX01008576">
    <property type="protein sequence ID" value="EQD55171.1"/>
    <property type="molecule type" value="Genomic_DNA"/>
</dbReference>
<name>T1A3M2_9ZZZZ</name>
<reference evidence="1" key="1">
    <citation type="submission" date="2013-08" db="EMBL/GenBank/DDBJ databases">
        <authorList>
            <person name="Mendez C."/>
            <person name="Richter M."/>
            <person name="Ferrer M."/>
            <person name="Sanchez J."/>
        </authorList>
    </citation>
    <scope>NUCLEOTIDE SEQUENCE</scope>
</reference>
<sequence>MSTEKITFKLPPGFDPQVHLKALEALVAKKHGDGFDIDFIDPEEGYATASRHVTVASISATTERSATREVRLPKDTKATDGEKVAAKMLDEFPNYAMTTFDPHLKRATLTLMDAAVRRARDAVAVALGVKPWSVGITPRPDGGYDLELPRTYVPSKHDA</sequence>
<accession>T1A3M2</accession>
<gene>
    <name evidence="1" type="ORF">B1A_11909</name>
</gene>
<proteinExistence type="predicted"/>
<dbReference type="GO" id="GO:0051301">
    <property type="term" value="P:cell division"/>
    <property type="evidence" value="ECO:0007669"/>
    <property type="project" value="UniProtKB-KW"/>
</dbReference>
<reference evidence="1" key="2">
    <citation type="journal article" date="2014" name="ISME J.">
        <title>Microbial stratification in low pH oxic and suboxic macroscopic growths along an acid mine drainage.</title>
        <authorList>
            <person name="Mendez-Garcia C."/>
            <person name="Mesa V."/>
            <person name="Sprenger R.R."/>
            <person name="Richter M."/>
            <person name="Diez M.S."/>
            <person name="Solano J."/>
            <person name="Bargiela R."/>
            <person name="Golyshina O.V."/>
            <person name="Manteca A."/>
            <person name="Ramos J.L."/>
            <person name="Gallego J.R."/>
            <person name="Llorente I."/>
            <person name="Martins Dos Santos V.A."/>
            <person name="Jensen O.N."/>
            <person name="Pelaez A.I."/>
            <person name="Sanchez J."/>
            <person name="Ferrer M."/>
        </authorList>
    </citation>
    <scope>NUCLEOTIDE SEQUENCE</scope>
</reference>